<dbReference type="SUPFAM" id="SSF81296">
    <property type="entry name" value="E set domains"/>
    <property type="match status" value="1"/>
</dbReference>
<evidence type="ECO:0000256" key="4">
    <source>
        <dbReference type="ARBA" id="ARBA00023295"/>
    </source>
</evidence>
<dbReference type="Proteomes" id="UP000050465">
    <property type="component" value="Unassembled WGS sequence"/>
</dbReference>
<dbReference type="Gene3D" id="3.20.20.80">
    <property type="entry name" value="Glycosidases"/>
    <property type="match status" value="1"/>
</dbReference>
<keyword evidence="3" id="KW-0809">Transit peptide</keyword>
<feature type="region of interest" description="Disordered" evidence="5">
    <location>
        <begin position="470"/>
        <end position="493"/>
    </location>
</feature>
<keyword evidence="2 7" id="KW-0378">Hydrolase</keyword>
<keyword evidence="4 7" id="KW-0326">Glycosidase</keyword>
<dbReference type="EC" id="3.2.1.-" evidence="7"/>
<dbReference type="Gene3D" id="2.60.40.10">
    <property type="entry name" value="Immunoglobulins"/>
    <property type="match status" value="1"/>
</dbReference>
<dbReference type="SUPFAM" id="SSF51011">
    <property type="entry name" value="Glycosyl hydrolase domain"/>
    <property type="match status" value="1"/>
</dbReference>
<dbReference type="InterPro" id="IPR013780">
    <property type="entry name" value="Glyco_hydro_b"/>
</dbReference>
<dbReference type="FunFam" id="3.20.20.80:FF:000054">
    <property type="entry name" value="Glycogen debranching enzyme"/>
    <property type="match status" value="1"/>
</dbReference>
<dbReference type="GO" id="GO:0005980">
    <property type="term" value="P:glycogen catabolic process"/>
    <property type="evidence" value="ECO:0007669"/>
    <property type="project" value="InterPro"/>
</dbReference>
<reference evidence="7 8" key="1">
    <citation type="submission" date="2015-09" db="EMBL/GenBank/DDBJ databases">
        <title>Identification and resolution of microdiversity through metagenomic sequencing of parallel consortia.</title>
        <authorList>
            <person name="Nelson W.C."/>
            <person name="Romine M.F."/>
            <person name="Lindemann S.R."/>
        </authorList>
    </citation>
    <scope>NUCLEOTIDE SEQUENCE [LARGE SCALE GENOMIC DNA]</scope>
    <source>
        <strain evidence="7">Ana</strain>
    </source>
</reference>
<evidence type="ECO:0000256" key="5">
    <source>
        <dbReference type="SAM" id="MobiDB-lite"/>
    </source>
</evidence>
<protein>
    <submittedName>
        <fullName evidence="7">Glycogen debranching enzyme GlgX</fullName>
        <ecNumber evidence="7">3.2.1.-</ecNumber>
    </submittedName>
</protein>
<dbReference type="AlphaFoldDB" id="A0A0P7ZV50"/>
<evidence type="ECO:0000313" key="8">
    <source>
        <dbReference type="Proteomes" id="UP000050465"/>
    </source>
</evidence>
<dbReference type="PATRIC" id="fig|1666911.3.peg.807"/>
<dbReference type="STRING" id="1666911.HLUCCA11_15745"/>
<sequence length="709" mass="80935">MDIRQLPGTANELGATWDGKGTNFALFSENATRVDLCLFDEQGNETRYPLNEVYNFVWHSYLLGVGPGQQYGFRVHGPYEPQNGHRFNPHKLLIDPYALAIAGNVVSSQATFGYQWHEPSEDLSYDETDSAESVPKCIVVDTQFDWEGDQRLETPWNQTFIYEMHVKGFTQQHPKIPKKIRGTYAGLAHPAAIKHIKSLGITAVELMPIHHFHESPGYLASKGLSNYWGYDSLNYFSPHSSYSSAGEMGEQVIEFKQMVKALHAEGIEVILDVVYNHTGEGNQMGPTLSFRGIDNAAYYRLVKDNERYYMDYTGCGNSLRVSHPQVLKLLMDSLRYWVQEMHVDGFRFDLASALAREMYEVGTLATFFDIIHQDPVISKVKLIAEPWDVGEGGYQVGKFPLLWSEWNGRYRDTVRDFWRGEDATLGEFAARFTGSSDLYEHTGRRPHASVNFITAHDGFTLKDLVSYNNKHNESNGEDNRDGEEHNRSWNCGVEGKTNNPEIVQLRGQQQRNFLATLMLSQGVPMLLAGDEMGRSQAGNNNTYCHDDELSWINWSLTDENKDLLRYTQKLITLAKQHPIFGRRNWFYGRKIHGSEIFDIGWFNVEGGTMHEEWNAGFVKTLTVFLNGEGIATPSHRGEQVFDDSFLIMFNAHYELLEFALPENLRDLKWRLLIDTKKEGFAKRVKTYRKADKVPVAARSLVVLKSPLQK</sequence>
<dbReference type="EMBL" id="LJZR01000022">
    <property type="protein sequence ID" value="KPQ34201.1"/>
    <property type="molecule type" value="Genomic_DNA"/>
</dbReference>
<comment type="similarity">
    <text evidence="1">Belongs to the glycosyl hydrolase 13 family.</text>
</comment>
<evidence type="ECO:0000313" key="7">
    <source>
        <dbReference type="EMBL" id="KPQ34201.1"/>
    </source>
</evidence>
<evidence type="ECO:0000256" key="3">
    <source>
        <dbReference type="ARBA" id="ARBA00022946"/>
    </source>
</evidence>
<organism evidence="7 8">
    <name type="scientific">Phormidesmis priestleyi Ana</name>
    <dbReference type="NCBI Taxonomy" id="1666911"/>
    <lineage>
        <taxon>Bacteria</taxon>
        <taxon>Bacillati</taxon>
        <taxon>Cyanobacteriota</taxon>
        <taxon>Cyanophyceae</taxon>
        <taxon>Leptolyngbyales</taxon>
        <taxon>Leptolyngbyaceae</taxon>
        <taxon>Phormidesmis</taxon>
    </lineage>
</organism>
<dbReference type="Pfam" id="PF02922">
    <property type="entry name" value="CBM_48"/>
    <property type="match status" value="1"/>
</dbReference>
<dbReference type="SMART" id="SM00642">
    <property type="entry name" value="Aamy"/>
    <property type="match status" value="1"/>
</dbReference>
<dbReference type="InterPro" id="IPR006047">
    <property type="entry name" value="GH13_cat_dom"/>
</dbReference>
<accession>A0A0P7ZV50</accession>
<feature type="domain" description="Glycosyl hydrolase family 13 catalytic" evidence="6">
    <location>
        <begin position="163"/>
        <end position="574"/>
    </location>
</feature>
<proteinExistence type="inferred from homology"/>
<dbReference type="InterPro" id="IPR044505">
    <property type="entry name" value="GlgX_Isoamylase_N_E_set"/>
</dbReference>
<dbReference type="InterPro" id="IPR014756">
    <property type="entry name" value="Ig_E-set"/>
</dbReference>
<dbReference type="CDD" id="cd11326">
    <property type="entry name" value="AmyAc_Glg_debranch"/>
    <property type="match status" value="1"/>
</dbReference>
<dbReference type="CDD" id="cd02856">
    <property type="entry name" value="E_set_GDE_Isoamylase_N"/>
    <property type="match status" value="1"/>
</dbReference>
<gene>
    <name evidence="7" type="primary">treX-2</name>
    <name evidence="7" type="ORF">HLUCCA11_15745</name>
</gene>
<dbReference type="Gene3D" id="2.60.40.1180">
    <property type="entry name" value="Golgi alpha-mannosidase II"/>
    <property type="match status" value="1"/>
</dbReference>
<dbReference type="NCBIfam" id="TIGR02100">
    <property type="entry name" value="glgX_debranch"/>
    <property type="match status" value="1"/>
</dbReference>
<evidence type="ECO:0000256" key="2">
    <source>
        <dbReference type="ARBA" id="ARBA00022801"/>
    </source>
</evidence>
<dbReference type="InterPro" id="IPR017853">
    <property type="entry name" value="GH"/>
</dbReference>
<dbReference type="SUPFAM" id="SSF51445">
    <property type="entry name" value="(Trans)glycosidases"/>
    <property type="match status" value="1"/>
</dbReference>
<dbReference type="InterPro" id="IPR013783">
    <property type="entry name" value="Ig-like_fold"/>
</dbReference>
<dbReference type="PANTHER" id="PTHR43002">
    <property type="entry name" value="GLYCOGEN DEBRANCHING ENZYME"/>
    <property type="match status" value="1"/>
</dbReference>
<name>A0A0P7ZV50_9CYAN</name>
<evidence type="ECO:0000256" key="1">
    <source>
        <dbReference type="ARBA" id="ARBA00008061"/>
    </source>
</evidence>
<dbReference type="InterPro" id="IPR004193">
    <property type="entry name" value="Glyco_hydro_13_N"/>
</dbReference>
<dbReference type="Pfam" id="PF00128">
    <property type="entry name" value="Alpha-amylase"/>
    <property type="match status" value="1"/>
</dbReference>
<evidence type="ECO:0000259" key="6">
    <source>
        <dbReference type="SMART" id="SM00642"/>
    </source>
</evidence>
<comment type="caution">
    <text evidence="7">The sequence shown here is derived from an EMBL/GenBank/DDBJ whole genome shotgun (WGS) entry which is preliminary data.</text>
</comment>
<dbReference type="InterPro" id="IPR011837">
    <property type="entry name" value="Glycogen_debranch_GlgX"/>
</dbReference>
<dbReference type="GO" id="GO:0004135">
    <property type="term" value="F:amylo-alpha-1,6-glucosidase activity"/>
    <property type="evidence" value="ECO:0007669"/>
    <property type="project" value="InterPro"/>
</dbReference>
<feature type="compositionally biased region" description="Basic and acidic residues" evidence="5">
    <location>
        <begin position="470"/>
        <end position="487"/>
    </location>
</feature>